<reference evidence="1 2" key="1">
    <citation type="submission" date="2020-08" db="EMBL/GenBank/DDBJ databases">
        <title>Genomic Encyclopedia of Type Strains, Phase IV (KMG-IV): sequencing the most valuable type-strain genomes for metagenomic binning, comparative biology and taxonomic classification.</title>
        <authorList>
            <person name="Goeker M."/>
        </authorList>
    </citation>
    <scope>NUCLEOTIDE SEQUENCE [LARGE SCALE GENOMIC DNA]</scope>
    <source>
        <strain evidence="1 2">DSM 11099</strain>
    </source>
</reference>
<dbReference type="EMBL" id="JACHEU010000009">
    <property type="protein sequence ID" value="MBB6014739.1"/>
    <property type="molecule type" value="Genomic_DNA"/>
</dbReference>
<comment type="caution">
    <text evidence="1">The sequence shown here is derived from an EMBL/GenBank/DDBJ whole genome shotgun (WGS) entry which is preliminary data.</text>
</comment>
<proteinExistence type="predicted"/>
<accession>A0A7W9S6K7</accession>
<evidence type="ECO:0000313" key="1">
    <source>
        <dbReference type="EMBL" id="MBB6014739.1"/>
    </source>
</evidence>
<evidence type="ECO:0000313" key="2">
    <source>
        <dbReference type="Proteomes" id="UP000533306"/>
    </source>
</evidence>
<gene>
    <name evidence="1" type="ORF">HNR59_004135</name>
</gene>
<organism evidence="1 2">
    <name type="scientific">Aquamicrobium lusatiense</name>
    <dbReference type="NCBI Taxonomy" id="89772"/>
    <lineage>
        <taxon>Bacteria</taxon>
        <taxon>Pseudomonadati</taxon>
        <taxon>Pseudomonadota</taxon>
        <taxon>Alphaproteobacteria</taxon>
        <taxon>Hyphomicrobiales</taxon>
        <taxon>Phyllobacteriaceae</taxon>
        <taxon>Aquamicrobium</taxon>
    </lineage>
</organism>
<protein>
    <submittedName>
        <fullName evidence="1">Uncharacterized protein</fullName>
    </submittedName>
</protein>
<dbReference type="Proteomes" id="UP000533306">
    <property type="component" value="Unassembled WGS sequence"/>
</dbReference>
<keyword evidence="2" id="KW-1185">Reference proteome</keyword>
<dbReference type="AlphaFoldDB" id="A0A7W9S6K7"/>
<sequence>MDCPAKGRNPLKPASMDRICPDVEIHTDCGPFLNMIKKHNFYHPIRF</sequence>
<name>A0A7W9S6K7_9HYPH</name>